<dbReference type="NCBIfam" id="TIGR00147">
    <property type="entry name" value="YegS/Rv2252/BmrU family lipid kinase"/>
    <property type="match status" value="1"/>
</dbReference>
<dbReference type="InterPro" id="IPR017438">
    <property type="entry name" value="ATP-NAD_kinase_N"/>
</dbReference>
<dbReference type="InterPro" id="IPR050187">
    <property type="entry name" value="Lipid_Phosphate_FormReg"/>
</dbReference>
<dbReference type="InterPro" id="IPR016064">
    <property type="entry name" value="NAD/diacylglycerol_kinase_sf"/>
</dbReference>
<comment type="cofactor">
    <cofactor evidence="1">
        <name>Mg(2+)</name>
        <dbReference type="ChEBI" id="CHEBI:18420"/>
    </cofactor>
</comment>
<evidence type="ECO:0000256" key="8">
    <source>
        <dbReference type="ARBA" id="ARBA00022840"/>
    </source>
</evidence>
<dbReference type="Pfam" id="PF00781">
    <property type="entry name" value="DAGK_cat"/>
    <property type="match status" value="1"/>
</dbReference>
<keyword evidence="11" id="KW-0594">Phospholipid biosynthesis</keyword>
<dbReference type="InterPro" id="IPR045540">
    <property type="entry name" value="YegS/DAGK_C"/>
</dbReference>
<dbReference type="Proteomes" id="UP001500603">
    <property type="component" value="Unassembled WGS sequence"/>
</dbReference>
<keyword evidence="8" id="KW-0067">ATP-binding</keyword>
<keyword evidence="7 14" id="KW-0418">Kinase</keyword>
<dbReference type="PROSITE" id="PS50146">
    <property type="entry name" value="DAGK"/>
    <property type="match status" value="1"/>
</dbReference>
<evidence type="ECO:0000256" key="5">
    <source>
        <dbReference type="ARBA" id="ARBA00022723"/>
    </source>
</evidence>
<keyword evidence="9" id="KW-0460">Magnesium</keyword>
<keyword evidence="5" id="KW-0479">Metal-binding</keyword>
<dbReference type="InterPro" id="IPR001206">
    <property type="entry name" value="Diacylglycerol_kinase_cat_dom"/>
</dbReference>
<proteinExistence type="inferred from homology"/>
<feature type="domain" description="DAGKc" evidence="13">
    <location>
        <begin position="1"/>
        <end position="126"/>
    </location>
</feature>
<dbReference type="Gene3D" id="2.60.200.40">
    <property type="match status" value="1"/>
</dbReference>
<gene>
    <name evidence="14" type="ORF">GCM10023318_59800</name>
</gene>
<dbReference type="Pfam" id="PF19279">
    <property type="entry name" value="YegS_C"/>
    <property type="match status" value="1"/>
</dbReference>
<keyword evidence="10" id="KW-0443">Lipid metabolism</keyword>
<evidence type="ECO:0000256" key="1">
    <source>
        <dbReference type="ARBA" id="ARBA00001946"/>
    </source>
</evidence>
<comment type="caution">
    <text evidence="14">The sequence shown here is derived from an EMBL/GenBank/DDBJ whole genome shotgun (WGS) entry which is preliminary data.</text>
</comment>
<dbReference type="PANTHER" id="PTHR12358:SF106">
    <property type="entry name" value="LIPID KINASE YEGS"/>
    <property type="match status" value="1"/>
</dbReference>
<dbReference type="SUPFAM" id="SSF111331">
    <property type="entry name" value="NAD kinase/diacylglycerol kinase-like"/>
    <property type="match status" value="1"/>
</dbReference>
<evidence type="ECO:0000313" key="15">
    <source>
        <dbReference type="Proteomes" id="UP001500603"/>
    </source>
</evidence>
<accession>A0ABP9L3H0</accession>
<keyword evidence="6" id="KW-0547">Nucleotide-binding</keyword>
<evidence type="ECO:0000256" key="9">
    <source>
        <dbReference type="ARBA" id="ARBA00022842"/>
    </source>
</evidence>
<evidence type="ECO:0000313" key="14">
    <source>
        <dbReference type="EMBL" id="GAA5068961.1"/>
    </source>
</evidence>
<evidence type="ECO:0000256" key="4">
    <source>
        <dbReference type="ARBA" id="ARBA00022679"/>
    </source>
</evidence>
<evidence type="ECO:0000256" key="7">
    <source>
        <dbReference type="ARBA" id="ARBA00022777"/>
    </source>
</evidence>
<name>A0ABP9L3H0_9NOCA</name>
<protein>
    <submittedName>
        <fullName evidence="14">Diacylglycerol kinase</fullName>
    </submittedName>
</protein>
<evidence type="ECO:0000256" key="11">
    <source>
        <dbReference type="ARBA" id="ARBA00023209"/>
    </source>
</evidence>
<evidence type="ECO:0000256" key="6">
    <source>
        <dbReference type="ARBA" id="ARBA00022741"/>
    </source>
</evidence>
<sequence length="309" mass="31995">MVTNPASGLGRASAVAAVAAERLRARGVEVVEVRTDSAAESVRQVRHSIACRRPDAVVSVGGDGLMNVLLPAVAQTGVPLALVPAGSGNDLARVFDIPTKNTVAAADIVLDGRTRTIDLGRLESAESGSAPMWFATVVGTGFDARVTLRANEMEWPKGRSRYTAAAVAELSHKCHAPYRVTMSDASTEGLRNPGVGSAVRADAVMVAVGNTSTYGGGMLICPDAIPDDGLLDLTVVGELSRFEMMRLLPVLAAGKPTTHPKVVQFRASEITVSAPGTPVTADGEPAGMLPITIRSVPAALTVLAPAGRW</sequence>
<dbReference type="PANTHER" id="PTHR12358">
    <property type="entry name" value="SPHINGOSINE KINASE"/>
    <property type="match status" value="1"/>
</dbReference>
<evidence type="ECO:0000259" key="13">
    <source>
        <dbReference type="PROSITE" id="PS50146"/>
    </source>
</evidence>
<keyword evidence="4" id="KW-0808">Transferase</keyword>
<keyword evidence="3" id="KW-0444">Lipid biosynthesis</keyword>
<dbReference type="EMBL" id="BAABJM010000009">
    <property type="protein sequence ID" value="GAA5068961.1"/>
    <property type="molecule type" value="Genomic_DNA"/>
</dbReference>
<dbReference type="GO" id="GO:0016301">
    <property type="term" value="F:kinase activity"/>
    <property type="evidence" value="ECO:0007669"/>
    <property type="project" value="UniProtKB-KW"/>
</dbReference>
<reference evidence="15" key="1">
    <citation type="journal article" date="2019" name="Int. J. Syst. Evol. Microbiol.">
        <title>The Global Catalogue of Microorganisms (GCM) 10K type strain sequencing project: providing services to taxonomists for standard genome sequencing and annotation.</title>
        <authorList>
            <consortium name="The Broad Institute Genomics Platform"/>
            <consortium name="The Broad Institute Genome Sequencing Center for Infectious Disease"/>
            <person name="Wu L."/>
            <person name="Ma J."/>
        </authorList>
    </citation>
    <scope>NUCLEOTIDE SEQUENCE [LARGE SCALE GENOMIC DNA]</scope>
    <source>
        <strain evidence="15">JCM 18298</strain>
    </source>
</reference>
<evidence type="ECO:0000256" key="2">
    <source>
        <dbReference type="ARBA" id="ARBA00005983"/>
    </source>
</evidence>
<dbReference type="InterPro" id="IPR005218">
    <property type="entry name" value="Diacylglycerol/lipid_kinase"/>
</dbReference>
<organism evidence="14 15">
    <name type="scientific">Nocardia callitridis</name>
    <dbReference type="NCBI Taxonomy" id="648753"/>
    <lineage>
        <taxon>Bacteria</taxon>
        <taxon>Bacillati</taxon>
        <taxon>Actinomycetota</taxon>
        <taxon>Actinomycetes</taxon>
        <taxon>Mycobacteriales</taxon>
        <taxon>Nocardiaceae</taxon>
        <taxon>Nocardia</taxon>
    </lineage>
</organism>
<keyword evidence="15" id="KW-1185">Reference proteome</keyword>
<dbReference type="Gene3D" id="3.40.50.10330">
    <property type="entry name" value="Probable inorganic polyphosphate/atp-NAD kinase, domain 1"/>
    <property type="match status" value="1"/>
</dbReference>
<evidence type="ECO:0000256" key="3">
    <source>
        <dbReference type="ARBA" id="ARBA00022516"/>
    </source>
</evidence>
<dbReference type="SMART" id="SM00046">
    <property type="entry name" value="DAGKc"/>
    <property type="match status" value="1"/>
</dbReference>
<keyword evidence="12" id="KW-1208">Phospholipid metabolism</keyword>
<evidence type="ECO:0000256" key="10">
    <source>
        <dbReference type="ARBA" id="ARBA00023098"/>
    </source>
</evidence>
<comment type="similarity">
    <text evidence="2">Belongs to the diacylglycerol/lipid kinase family.</text>
</comment>
<evidence type="ECO:0000256" key="12">
    <source>
        <dbReference type="ARBA" id="ARBA00023264"/>
    </source>
</evidence>